<proteinExistence type="predicted"/>
<evidence type="ECO:0000313" key="3">
    <source>
        <dbReference type="Proteomes" id="UP001225356"/>
    </source>
</evidence>
<gene>
    <name evidence="2" type="ORF">J2853_008230</name>
</gene>
<comment type="caution">
    <text evidence="2">The sequence shown here is derived from an EMBL/GenBank/DDBJ whole genome shotgun (WGS) entry which is preliminary data.</text>
</comment>
<dbReference type="Proteomes" id="UP001225356">
    <property type="component" value="Unassembled WGS sequence"/>
</dbReference>
<evidence type="ECO:0000256" key="1">
    <source>
        <dbReference type="SAM" id="SignalP"/>
    </source>
</evidence>
<evidence type="ECO:0000313" key="2">
    <source>
        <dbReference type="EMBL" id="MDP9849019.1"/>
    </source>
</evidence>
<feature type="chain" id="PRO_5045999021" evidence="1">
    <location>
        <begin position="25"/>
        <end position="90"/>
    </location>
</feature>
<organism evidence="2 3">
    <name type="scientific">Streptosporangium lutulentum</name>
    <dbReference type="NCBI Taxonomy" id="1461250"/>
    <lineage>
        <taxon>Bacteria</taxon>
        <taxon>Bacillati</taxon>
        <taxon>Actinomycetota</taxon>
        <taxon>Actinomycetes</taxon>
        <taxon>Streptosporangiales</taxon>
        <taxon>Streptosporangiaceae</taxon>
        <taxon>Streptosporangium</taxon>
    </lineage>
</organism>
<keyword evidence="1" id="KW-0732">Signal</keyword>
<accession>A0ABT9QSK7</accession>
<dbReference type="EMBL" id="JAUSQU010000001">
    <property type="protein sequence ID" value="MDP9849019.1"/>
    <property type="molecule type" value="Genomic_DNA"/>
</dbReference>
<protein>
    <submittedName>
        <fullName evidence="2">Uncharacterized protein</fullName>
    </submittedName>
</protein>
<feature type="signal peptide" evidence="1">
    <location>
        <begin position="1"/>
        <end position="24"/>
    </location>
</feature>
<reference evidence="2 3" key="1">
    <citation type="submission" date="2023-07" db="EMBL/GenBank/DDBJ databases">
        <title>Sequencing the genomes of 1000 actinobacteria strains.</title>
        <authorList>
            <person name="Klenk H.-P."/>
        </authorList>
    </citation>
    <scope>NUCLEOTIDE SEQUENCE [LARGE SCALE GENOMIC DNA]</scope>
    <source>
        <strain evidence="2 3">DSM 46740</strain>
    </source>
</reference>
<sequence>MNRTMIVAGLIAFGAVLAAASAHAAVRPSDPFPGGFGFGGGGFGGNSFINDSNLSAGSGFGHGVASNEGLLGVNLLNNVGLGLLSSANGF</sequence>
<keyword evidence="3" id="KW-1185">Reference proteome</keyword>
<dbReference type="RefSeq" id="WP_307566638.1">
    <property type="nucleotide sequence ID" value="NZ_JAUSQU010000001.1"/>
</dbReference>
<name>A0ABT9QSK7_9ACTN</name>